<comment type="caution">
    <text evidence="1">The sequence shown here is derived from an EMBL/GenBank/DDBJ whole genome shotgun (WGS) entry which is preliminary data.</text>
</comment>
<proteinExistence type="predicted"/>
<protein>
    <submittedName>
        <fullName evidence="1">Uncharacterized protein</fullName>
    </submittedName>
</protein>
<dbReference type="InterPro" id="IPR036812">
    <property type="entry name" value="NAD(P)_OxRdtase_dom_sf"/>
</dbReference>
<reference evidence="2" key="1">
    <citation type="journal article" date="2019" name="Int. J. Syst. Evol. Microbiol.">
        <title>The Global Catalogue of Microorganisms (GCM) 10K type strain sequencing project: providing services to taxonomists for standard genome sequencing and annotation.</title>
        <authorList>
            <consortium name="The Broad Institute Genomics Platform"/>
            <consortium name="The Broad Institute Genome Sequencing Center for Infectious Disease"/>
            <person name="Wu L."/>
            <person name="Ma J."/>
        </authorList>
    </citation>
    <scope>NUCLEOTIDE SEQUENCE [LARGE SCALE GENOMIC DNA]</scope>
    <source>
        <strain evidence="2">CGMCC 4.7198</strain>
    </source>
</reference>
<dbReference type="Proteomes" id="UP001596957">
    <property type="component" value="Unassembled WGS sequence"/>
</dbReference>
<name>A0ABW2VV11_9ACTN</name>
<dbReference type="RefSeq" id="WP_381262676.1">
    <property type="nucleotide sequence ID" value="NZ_JBHTBI010000067.1"/>
</dbReference>
<sequence length="54" mass="5668">MLTSKFGFVSYTGREGLASGAPNVKAAVQGSLKRLGTDDIDLYPPSTVTRPSPL</sequence>
<dbReference type="SUPFAM" id="SSF51430">
    <property type="entry name" value="NAD(P)-linked oxidoreductase"/>
    <property type="match status" value="1"/>
</dbReference>
<dbReference type="EMBL" id="JBHTEC010000001">
    <property type="protein sequence ID" value="MFD0287270.1"/>
    <property type="molecule type" value="Genomic_DNA"/>
</dbReference>
<evidence type="ECO:0000313" key="1">
    <source>
        <dbReference type="EMBL" id="MFD0287270.1"/>
    </source>
</evidence>
<organism evidence="1 2">
    <name type="scientific">Streptomyces lutosisoli</name>
    <dbReference type="NCBI Taxonomy" id="2665721"/>
    <lineage>
        <taxon>Bacteria</taxon>
        <taxon>Bacillati</taxon>
        <taxon>Actinomycetota</taxon>
        <taxon>Actinomycetes</taxon>
        <taxon>Kitasatosporales</taxon>
        <taxon>Streptomycetaceae</taxon>
        <taxon>Streptomyces</taxon>
    </lineage>
</organism>
<evidence type="ECO:0000313" key="2">
    <source>
        <dbReference type="Proteomes" id="UP001596957"/>
    </source>
</evidence>
<keyword evidence="2" id="KW-1185">Reference proteome</keyword>
<gene>
    <name evidence="1" type="ORF">ACFQZP_37450</name>
</gene>
<accession>A0ABW2VV11</accession>
<dbReference type="Gene3D" id="3.20.20.100">
    <property type="entry name" value="NADP-dependent oxidoreductase domain"/>
    <property type="match status" value="1"/>
</dbReference>